<keyword evidence="2" id="KW-1133">Transmembrane helix</keyword>
<dbReference type="AlphaFoldDB" id="A0A2S7W0K4"/>
<keyword evidence="2" id="KW-0812">Transmembrane</keyword>
<organism evidence="3 4">
    <name type="scientific">Photobacterium angustum</name>
    <dbReference type="NCBI Taxonomy" id="661"/>
    <lineage>
        <taxon>Bacteria</taxon>
        <taxon>Pseudomonadati</taxon>
        <taxon>Pseudomonadota</taxon>
        <taxon>Gammaproteobacteria</taxon>
        <taxon>Vibrionales</taxon>
        <taxon>Vibrionaceae</taxon>
        <taxon>Photobacterium</taxon>
    </lineage>
</organism>
<dbReference type="Proteomes" id="UP000238730">
    <property type="component" value="Unassembled WGS sequence"/>
</dbReference>
<comment type="caution">
    <text evidence="3">The sequence shown here is derived from an EMBL/GenBank/DDBJ whole genome shotgun (WGS) entry which is preliminary data.</text>
</comment>
<feature type="transmembrane region" description="Helical" evidence="2">
    <location>
        <begin position="6"/>
        <end position="30"/>
    </location>
</feature>
<keyword evidence="2" id="KW-0472">Membrane</keyword>
<accession>A0A2S7W0K4</accession>
<dbReference type="InterPro" id="IPR021550">
    <property type="entry name" value="DUF2897"/>
</dbReference>
<gene>
    <name evidence="3" type="ORF">BTO08_09240</name>
</gene>
<proteinExistence type="predicted"/>
<evidence type="ECO:0000313" key="3">
    <source>
        <dbReference type="EMBL" id="PQJ67588.1"/>
    </source>
</evidence>
<evidence type="ECO:0000256" key="1">
    <source>
        <dbReference type="SAM" id="MobiDB-lite"/>
    </source>
</evidence>
<protein>
    <submittedName>
        <fullName evidence="3">DUF2897 domain-containing protein</fullName>
    </submittedName>
</protein>
<dbReference type="EMBL" id="MSCJ01000001">
    <property type="protein sequence ID" value="PQJ67588.1"/>
    <property type="molecule type" value="Genomic_DNA"/>
</dbReference>
<evidence type="ECO:0000256" key="2">
    <source>
        <dbReference type="SAM" id="Phobius"/>
    </source>
</evidence>
<reference evidence="3 4" key="1">
    <citation type="submission" date="2016-12" db="EMBL/GenBank/DDBJ databases">
        <title>Diversity of luminous bacteria.</title>
        <authorList>
            <person name="Yoshizawa S."/>
            <person name="Kogure K."/>
        </authorList>
    </citation>
    <scope>NUCLEOTIDE SEQUENCE [LARGE SCALE GENOMIC DNA]</scope>
    <source>
        <strain evidence="3 4">LC1-200</strain>
    </source>
</reference>
<dbReference type="Pfam" id="PF11446">
    <property type="entry name" value="DUF2897"/>
    <property type="match status" value="1"/>
</dbReference>
<name>A0A2S7W0K4_PHOAN</name>
<dbReference type="OrthoDB" id="5829408at2"/>
<evidence type="ECO:0000313" key="4">
    <source>
        <dbReference type="Proteomes" id="UP000238730"/>
    </source>
</evidence>
<sequence length="64" mass="7457">MEWLFNPWVISFIIVAVIASNIAALKYTAYMKIGMQKKNKLFDDKHPLSKQEDPVSQDKEDNKE</sequence>
<feature type="region of interest" description="Disordered" evidence="1">
    <location>
        <begin position="44"/>
        <end position="64"/>
    </location>
</feature>
<dbReference type="RefSeq" id="WP_105060751.1">
    <property type="nucleotide sequence ID" value="NZ_MSCJ01000001.1"/>
</dbReference>